<accession>A0ABR2S181</accession>
<keyword evidence="3" id="KW-1185">Reference proteome</keyword>
<dbReference type="Proteomes" id="UP001396334">
    <property type="component" value="Unassembled WGS sequence"/>
</dbReference>
<sequence>MGLTGDGNSMGHQANWGNRKEDKYHGIQNAYTMAYGGSECYTQINNPTHRMSQSQKPFGMTETWDEYGQSYSNYKTQNRPAMSKTQLRGPGKREARIYGYGSPIPTPKFHKNGDRMGHGFANHGNYEMTEAYGYEETNGYVEYENHGMTNGYMEYSNNGMSRSQPHLRGKHSEHGNKFFNNQAYGPAKTMGFEYGEAETCEYFSNRAQYHDEDHGYRAGNNHKAKGLISNHLGNNSCSDSDSDDDDDKGWNSKAL</sequence>
<comment type="caution">
    <text evidence="2">The sequence shown here is derived from an EMBL/GenBank/DDBJ whole genome shotgun (WGS) entry which is preliminary data.</text>
</comment>
<proteinExistence type="predicted"/>
<evidence type="ECO:0000313" key="2">
    <source>
        <dbReference type="EMBL" id="KAK9018887.1"/>
    </source>
</evidence>
<evidence type="ECO:0000313" key="3">
    <source>
        <dbReference type="Proteomes" id="UP001396334"/>
    </source>
</evidence>
<protein>
    <submittedName>
        <fullName evidence="2">Uncharacterized protein</fullName>
    </submittedName>
</protein>
<feature type="region of interest" description="Disordered" evidence="1">
    <location>
        <begin position="161"/>
        <end position="182"/>
    </location>
</feature>
<evidence type="ECO:0000256" key="1">
    <source>
        <dbReference type="SAM" id="MobiDB-lite"/>
    </source>
</evidence>
<gene>
    <name evidence="2" type="ORF">V6N11_033932</name>
</gene>
<organism evidence="2 3">
    <name type="scientific">Hibiscus sabdariffa</name>
    <name type="common">roselle</name>
    <dbReference type="NCBI Taxonomy" id="183260"/>
    <lineage>
        <taxon>Eukaryota</taxon>
        <taxon>Viridiplantae</taxon>
        <taxon>Streptophyta</taxon>
        <taxon>Embryophyta</taxon>
        <taxon>Tracheophyta</taxon>
        <taxon>Spermatophyta</taxon>
        <taxon>Magnoliopsida</taxon>
        <taxon>eudicotyledons</taxon>
        <taxon>Gunneridae</taxon>
        <taxon>Pentapetalae</taxon>
        <taxon>rosids</taxon>
        <taxon>malvids</taxon>
        <taxon>Malvales</taxon>
        <taxon>Malvaceae</taxon>
        <taxon>Malvoideae</taxon>
        <taxon>Hibiscus</taxon>
    </lineage>
</organism>
<name>A0ABR2S181_9ROSI</name>
<dbReference type="EMBL" id="JBBPBN010000018">
    <property type="protein sequence ID" value="KAK9018887.1"/>
    <property type="molecule type" value="Genomic_DNA"/>
</dbReference>
<reference evidence="2 3" key="1">
    <citation type="journal article" date="2024" name="G3 (Bethesda)">
        <title>Genome assembly of Hibiscus sabdariffa L. provides insights into metabolisms of medicinal natural products.</title>
        <authorList>
            <person name="Kim T."/>
        </authorList>
    </citation>
    <scope>NUCLEOTIDE SEQUENCE [LARGE SCALE GENOMIC DNA]</scope>
    <source>
        <strain evidence="2">TK-2024</strain>
        <tissue evidence="2">Old leaves</tissue>
    </source>
</reference>
<feature type="region of interest" description="Disordered" evidence="1">
    <location>
        <begin position="234"/>
        <end position="255"/>
    </location>
</feature>